<dbReference type="Proteomes" id="UP000061546">
    <property type="component" value="Chromosome"/>
</dbReference>
<feature type="transmembrane region" description="Helical" evidence="1">
    <location>
        <begin position="6"/>
        <end position="23"/>
    </location>
</feature>
<dbReference type="AlphaFoldDB" id="A0A0K2LFG3"/>
<proteinExistence type="predicted"/>
<evidence type="ECO:0008006" key="4">
    <source>
        <dbReference type="Google" id="ProtNLM"/>
    </source>
</evidence>
<sequence length="70" mass="7909">MIWNYVFGILAIAFGMYQMLNSIKYVKVIQHHGNKTTSNFSALTVWYSFLFGACFIIGGVVLLVVKSPLF</sequence>
<organism evidence="2 3">
    <name type="scientific">Companilactobacillus heilongjiangensis</name>
    <dbReference type="NCBI Taxonomy" id="1074467"/>
    <lineage>
        <taxon>Bacteria</taxon>
        <taxon>Bacillati</taxon>
        <taxon>Bacillota</taxon>
        <taxon>Bacilli</taxon>
        <taxon>Lactobacillales</taxon>
        <taxon>Lactobacillaceae</taxon>
        <taxon>Companilactobacillus</taxon>
    </lineage>
</organism>
<feature type="transmembrane region" description="Helical" evidence="1">
    <location>
        <begin position="44"/>
        <end position="65"/>
    </location>
</feature>
<evidence type="ECO:0000313" key="2">
    <source>
        <dbReference type="EMBL" id="ALB29928.1"/>
    </source>
</evidence>
<keyword evidence="1" id="KW-0812">Transmembrane</keyword>
<accession>A0A0K2LFG3</accession>
<dbReference type="STRING" id="1074467.JP39_11485"/>
<gene>
    <name evidence="2" type="ORF">JP39_11485</name>
</gene>
<dbReference type="OrthoDB" id="2304069at2"/>
<dbReference type="RefSeq" id="WP_041500936.1">
    <property type="nucleotide sequence ID" value="NZ_BJDV01000003.1"/>
</dbReference>
<evidence type="ECO:0000256" key="1">
    <source>
        <dbReference type="SAM" id="Phobius"/>
    </source>
</evidence>
<dbReference type="KEGG" id="lhi:JP39_11485"/>
<protein>
    <recommendedName>
        <fullName evidence="4">Immunity protein</fullName>
    </recommendedName>
</protein>
<reference evidence="2 3" key="1">
    <citation type="submission" date="2015-08" db="EMBL/GenBank/DDBJ databases">
        <title>Genomic sequence of Lactobacillus heilongjiangensis DSM 28069, isolated from Chinese traditional pickle.</title>
        <authorList>
            <person name="Jiang X."/>
            <person name="Zheng B."/>
            <person name="Cheng H."/>
        </authorList>
    </citation>
    <scope>NUCLEOTIDE SEQUENCE [LARGE SCALE GENOMIC DNA]</scope>
    <source>
        <strain evidence="2 3">DSM 28069</strain>
    </source>
</reference>
<name>A0A0K2LFG3_9LACO</name>
<keyword evidence="1" id="KW-0472">Membrane</keyword>
<keyword evidence="3" id="KW-1185">Reference proteome</keyword>
<dbReference type="EMBL" id="CP012559">
    <property type="protein sequence ID" value="ALB29928.1"/>
    <property type="molecule type" value="Genomic_DNA"/>
</dbReference>
<evidence type="ECO:0000313" key="3">
    <source>
        <dbReference type="Proteomes" id="UP000061546"/>
    </source>
</evidence>
<keyword evidence="1" id="KW-1133">Transmembrane helix</keyword>